<evidence type="ECO:0008006" key="3">
    <source>
        <dbReference type="Google" id="ProtNLM"/>
    </source>
</evidence>
<proteinExistence type="predicted"/>
<evidence type="ECO:0000313" key="1">
    <source>
        <dbReference type="EMBL" id="MFC4828829.1"/>
    </source>
</evidence>
<dbReference type="Proteomes" id="UP001595960">
    <property type="component" value="Unassembled WGS sequence"/>
</dbReference>
<organism evidence="1 2">
    <name type="scientific">Agromyces aurantiacus</name>
    <dbReference type="NCBI Taxonomy" id="165814"/>
    <lineage>
        <taxon>Bacteria</taxon>
        <taxon>Bacillati</taxon>
        <taxon>Actinomycetota</taxon>
        <taxon>Actinomycetes</taxon>
        <taxon>Micrococcales</taxon>
        <taxon>Microbacteriaceae</taxon>
        <taxon>Agromyces</taxon>
    </lineage>
</organism>
<reference evidence="2" key="1">
    <citation type="journal article" date="2019" name="Int. J. Syst. Evol. Microbiol.">
        <title>The Global Catalogue of Microorganisms (GCM) 10K type strain sequencing project: providing services to taxonomists for standard genome sequencing and annotation.</title>
        <authorList>
            <consortium name="The Broad Institute Genomics Platform"/>
            <consortium name="The Broad Institute Genome Sequencing Center for Infectious Disease"/>
            <person name="Wu L."/>
            <person name="Ma J."/>
        </authorList>
    </citation>
    <scope>NUCLEOTIDE SEQUENCE [LARGE SCALE GENOMIC DNA]</scope>
    <source>
        <strain evidence="2">CGMCC 1.12192</strain>
    </source>
</reference>
<dbReference type="EMBL" id="JBHSJC010000001">
    <property type="protein sequence ID" value="MFC4828829.1"/>
    <property type="molecule type" value="Genomic_DNA"/>
</dbReference>
<gene>
    <name evidence="1" type="ORF">ACFPER_08530</name>
</gene>
<evidence type="ECO:0000313" key="2">
    <source>
        <dbReference type="Proteomes" id="UP001595960"/>
    </source>
</evidence>
<keyword evidence="2" id="KW-1185">Reference proteome</keyword>
<dbReference type="RefSeq" id="WP_204392049.1">
    <property type="nucleotide sequence ID" value="NZ_JAFBBW010000001.1"/>
</dbReference>
<name>A0ABV9R4D7_9MICO</name>
<comment type="caution">
    <text evidence="1">The sequence shown here is derived from an EMBL/GenBank/DDBJ whole genome shotgun (WGS) entry which is preliminary data.</text>
</comment>
<accession>A0ABV9R4D7</accession>
<protein>
    <recommendedName>
        <fullName evidence="3">DUF3893 domain-containing protein</fullName>
    </recommendedName>
</protein>
<sequence>MRELLVGTDDDYYIVECAVRADGSTSPVSEALARLRKGEWRLDEDHVEGDPWPDERQPDDYFKLLAHLKHFVQHGEPLYRRAMNYLVDGVWEWKIGSKRIPMFDTDDEGNYEPKAPISHIDDAPKGARYWEIPDFDYTIRLTHMFPKTGPKAPPEEIQLAKTIREEDVEHDRPASPEG</sequence>